<gene>
    <name evidence="1" type="ORF">llap_3773</name>
</gene>
<keyword evidence="2" id="KW-1185">Reference proteome</keyword>
<reference evidence="2" key="1">
    <citation type="submission" date="2017-11" db="EMBL/GenBank/DDBJ databases">
        <authorList>
            <person name="Lima N.C."/>
            <person name="Parody-Merino A.M."/>
            <person name="Battley P.F."/>
            <person name="Fidler A.E."/>
            <person name="Prosdocimi F."/>
        </authorList>
    </citation>
    <scope>NUCLEOTIDE SEQUENCE [LARGE SCALE GENOMIC DNA]</scope>
</reference>
<dbReference type="Proteomes" id="UP000233556">
    <property type="component" value="Unassembled WGS sequence"/>
</dbReference>
<keyword evidence="1" id="KW-0695">RNA-directed DNA polymerase</keyword>
<dbReference type="EMBL" id="KZ505736">
    <property type="protein sequence ID" value="PKU45938.1"/>
    <property type="molecule type" value="Genomic_DNA"/>
</dbReference>
<organism evidence="1 2">
    <name type="scientific">Limosa lapponica baueri</name>
    <dbReference type="NCBI Taxonomy" id="1758121"/>
    <lineage>
        <taxon>Eukaryota</taxon>
        <taxon>Metazoa</taxon>
        <taxon>Chordata</taxon>
        <taxon>Craniata</taxon>
        <taxon>Vertebrata</taxon>
        <taxon>Euteleostomi</taxon>
        <taxon>Archelosauria</taxon>
        <taxon>Archosauria</taxon>
        <taxon>Dinosauria</taxon>
        <taxon>Saurischia</taxon>
        <taxon>Theropoda</taxon>
        <taxon>Coelurosauria</taxon>
        <taxon>Aves</taxon>
        <taxon>Neognathae</taxon>
        <taxon>Neoaves</taxon>
        <taxon>Charadriiformes</taxon>
        <taxon>Scolopacidae</taxon>
        <taxon>Limosa</taxon>
    </lineage>
</organism>
<keyword evidence="1" id="KW-0548">Nucleotidyltransferase</keyword>
<name>A0A2I0UIV2_LIMLA</name>
<proteinExistence type="predicted"/>
<evidence type="ECO:0000313" key="1">
    <source>
        <dbReference type="EMBL" id="PKU45938.1"/>
    </source>
</evidence>
<dbReference type="OrthoDB" id="416454at2759"/>
<accession>A0A2I0UIV2</accession>
<dbReference type="GO" id="GO:0003964">
    <property type="term" value="F:RNA-directed DNA polymerase activity"/>
    <property type="evidence" value="ECO:0007669"/>
    <property type="project" value="UniProtKB-KW"/>
</dbReference>
<keyword evidence="1" id="KW-0808">Transferase</keyword>
<evidence type="ECO:0000313" key="2">
    <source>
        <dbReference type="Proteomes" id="UP000233556"/>
    </source>
</evidence>
<dbReference type="PANTHER" id="PTHR33332">
    <property type="entry name" value="REVERSE TRANSCRIPTASE DOMAIN-CONTAINING PROTEIN"/>
    <property type="match status" value="1"/>
</dbReference>
<dbReference type="AlphaFoldDB" id="A0A2I0UIV2"/>
<sequence>MPTNLITFYNKITSSVNIGRAVDVIYLEFSKAFYAVSHSLLLDKLAGSLSQVVSQGSILGSMLFNIFINDLNDGTESILTKFADDTSEGRAIQRDLDRLEKWTSKDSMKFNKQVQGAAPGTIYPKRPV</sequence>
<reference evidence="2" key="2">
    <citation type="submission" date="2017-12" db="EMBL/GenBank/DDBJ databases">
        <title>Genome sequence of the Bar-tailed Godwit (Limosa lapponica baueri).</title>
        <authorList>
            <person name="Lima N.C.B."/>
            <person name="Parody-Merino A.M."/>
            <person name="Battley P.F."/>
            <person name="Fidler A.E."/>
            <person name="Prosdocimi F."/>
        </authorList>
    </citation>
    <scope>NUCLEOTIDE SEQUENCE [LARGE SCALE GENOMIC DNA]</scope>
</reference>
<protein>
    <submittedName>
        <fullName evidence="1">Rna-directed dna polymerase from mobile element jockey-like</fullName>
    </submittedName>
</protein>